<accession>A0AAW1SWW5</accession>
<feature type="region of interest" description="Disordered" evidence="1">
    <location>
        <begin position="1"/>
        <end position="52"/>
    </location>
</feature>
<gene>
    <name evidence="2" type="ORF">WJX84_005083</name>
</gene>
<proteinExistence type="predicted"/>
<evidence type="ECO:0000256" key="1">
    <source>
        <dbReference type="SAM" id="MobiDB-lite"/>
    </source>
</evidence>
<dbReference type="Proteomes" id="UP001485043">
    <property type="component" value="Unassembled WGS sequence"/>
</dbReference>
<name>A0AAW1SWW5_9CHLO</name>
<organism evidence="2 3">
    <name type="scientific">Apatococcus fuscideae</name>
    <dbReference type="NCBI Taxonomy" id="2026836"/>
    <lineage>
        <taxon>Eukaryota</taxon>
        <taxon>Viridiplantae</taxon>
        <taxon>Chlorophyta</taxon>
        <taxon>core chlorophytes</taxon>
        <taxon>Trebouxiophyceae</taxon>
        <taxon>Chlorellales</taxon>
        <taxon>Chlorellaceae</taxon>
        <taxon>Apatococcus</taxon>
    </lineage>
</organism>
<feature type="compositionally biased region" description="Low complexity" evidence="1">
    <location>
        <begin position="23"/>
        <end position="41"/>
    </location>
</feature>
<feature type="region of interest" description="Disordered" evidence="1">
    <location>
        <begin position="94"/>
        <end position="134"/>
    </location>
</feature>
<evidence type="ECO:0000313" key="3">
    <source>
        <dbReference type="Proteomes" id="UP001485043"/>
    </source>
</evidence>
<sequence length="277" mass="30700">MARAVFRRHQSPVDQQDARSETTHSSCSFSSFSSHTTSHTSKQQAPAQQTLCNTNLEAQSARKNVWTEEDLPAEAPAQYQIPSGFKVHHSTLASVEHPPGSSVEDAAPAPPEPVVKESASLQAPRKRSRSSYAEPSCLPDRMFNGEWAFAQDSQQRAMINSSPLHWSLIIDWFELRSCATGSEPVLHLRMQGCFRGDTEQWAYEAFLTVDFLAHGRPWQVRVDRPGRAVSRVGGPGVWVVYNEPVIQDPHITITFNTPEPNSPNSVPTLVPPGMLYG</sequence>
<dbReference type="EMBL" id="JALJOV010000706">
    <property type="protein sequence ID" value="KAK9861760.1"/>
    <property type="molecule type" value="Genomic_DNA"/>
</dbReference>
<feature type="compositionally biased region" description="Basic residues" evidence="1">
    <location>
        <begin position="1"/>
        <end position="10"/>
    </location>
</feature>
<feature type="compositionally biased region" description="Polar residues" evidence="1">
    <location>
        <begin position="42"/>
        <end position="52"/>
    </location>
</feature>
<keyword evidence="3" id="KW-1185">Reference proteome</keyword>
<evidence type="ECO:0000313" key="2">
    <source>
        <dbReference type="EMBL" id="KAK9861760.1"/>
    </source>
</evidence>
<comment type="caution">
    <text evidence="2">The sequence shown here is derived from an EMBL/GenBank/DDBJ whole genome shotgun (WGS) entry which is preliminary data.</text>
</comment>
<dbReference type="AlphaFoldDB" id="A0AAW1SWW5"/>
<reference evidence="2 3" key="1">
    <citation type="journal article" date="2024" name="Nat. Commun.">
        <title>Phylogenomics reveals the evolutionary origins of lichenization in chlorophyte algae.</title>
        <authorList>
            <person name="Puginier C."/>
            <person name="Libourel C."/>
            <person name="Otte J."/>
            <person name="Skaloud P."/>
            <person name="Haon M."/>
            <person name="Grisel S."/>
            <person name="Petersen M."/>
            <person name="Berrin J.G."/>
            <person name="Delaux P.M."/>
            <person name="Dal Grande F."/>
            <person name="Keller J."/>
        </authorList>
    </citation>
    <scope>NUCLEOTIDE SEQUENCE [LARGE SCALE GENOMIC DNA]</scope>
    <source>
        <strain evidence="2 3">SAG 2523</strain>
    </source>
</reference>
<protein>
    <submittedName>
        <fullName evidence="2">Uncharacterized protein</fullName>
    </submittedName>
</protein>